<accession>A0ABM1TSB2</accession>
<dbReference type="GeneID" id="106474754"/>
<dbReference type="InterPro" id="IPR036026">
    <property type="entry name" value="Seven-hairpin_glycosidases"/>
</dbReference>
<comment type="similarity">
    <text evidence="3 6">Belongs to the glycosyl hydrolase 47 family.</text>
</comment>
<evidence type="ECO:0000256" key="1">
    <source>
        <dbReference type="ARBA" id="ARBA00001913"/>
    </source>
</evidence>
<name>A0ABM1TSB2_LIMPO</name>
<evidence type="ECO:0000256" key="2">
    <source>
        <dbReference type="ARBA" id="ARBA00004922"/>
    </source>
</evidence>
<keyword evidence="5" id="KW-1015">Disulfide bond</keyword>
<dbReference type="RefSeq" id="XP_022258768.1">
    <property type="nucleotide sequence ID" value="XM_022403060.1"/>
</dbReference>
<comment type="cofactor">
    <cofactor evidence="1">
        <name>Ca(2+)</name>
        <dbReference type="ChEBI" id="CHEBI:29108"/>
    </cofactor>
</comment>
<dbReference type="InterPro" id="IPR001382">
    <property type="entry name" value="Glyco_hydro_47"/>
</dbReference>
<feature type="compositionally biased region" description="Basic and acidic residues" evidence="7">
    <location>
        <begin position="7"/>
        <end position="50"/>
    </location>
</feature>
<evidence type="ECO:0000256" key="6">
    <source>
        <dbReference type="RuleBase" id="RU361193"/>
    </source>
</evidence>
<keyword evidence="8" id="KW-1185">Reference proteome</keyword>
<dbReference type="InterPro" id="IPR050749">
    <property type="entry name" value="Glycosyl_Hydrolase_47"/>
</dbReference>
<keyword evidence="6" id="KW-0326">Glycosidase</keyword>
<evidence type="ECO:0000256" key="7">
    <source>
        <dbReference type="SAM" id="MobiDB-lite"/>
    </source>
</evidence>
<evidence type="ECO:0000256" key="3">
    <source>
        <dbReference type="ARBA" id="ARBA00007658"/>
    </source>
</evidence>
<dbReference type="Pfam" id="PF01532">
    <property type="entry name" value="Glyco_hydro_47"/>
    <property type="match status" value="1"/>
</dbReference>
<dbReference type="SUPFAM" id="SSF48225">
    <property type="entry name" value="Seven-hairpin glycosidases"/>
    <property type="match status" value="1"/>
</dbReference>
<feature type="non-terminal residue" evidence="9">
    <location>
        <position position="1"/>
    </location>
</feature>
<dbReference type="PANTHER" id="PTHR11742:SF6">
    <property type="entry name" value="MANNOSYL-OLIGOSACCHARIDE ALPHA-1,2-MANNOSIDASE IA-RELATED"/>
    <property type="match status" value="1"/>
</dbReference>
<dbReference type="EC" id="3.2.1.-" evidence="6"/>
<evidence type="ECO:0000256" key="4">
    <source>
        <dbReference type="ARBA" id="ARBA00022801"/>
    </source>
</evidence>
<evidence type="ECO:0000313" key="9">
    <source>
        <dbReference type="RefSeq" id="XP_022258768.1"/>
    </source>
</evidence>
<dbReference type="PRINTS" id="PR00747">
    <property type="entry name" value="GLYHDRLASE47"/>
</dbReference>
<dbReference type="PANTHER" id="PTHR11742">
    <property type="entry name" value="MANNOSYL-OLIGOSACCHARIDE ALPHA-1,2-MANNOSIDASE-RELATED"/>
    <property type="match status" value="1"/>
</dbReference>
<dbReference type="Gene3D" id="1.50.10.10">
    <property type="match status" value="1"/>
</dbReference>
<comment type="pathway">
    <text evidence="2">Protein modification; protein glycosylation.</text>
</comment>
<evidence type="ECO:0000256" key="5">
    <source>
        <dbReference type="ARBA" id="ARBA00023157"/>
    </source>
</evidence>
<reference evidence="9" key="1">
    <citation type="submission" date="2025-08" db="UniProtKB">
        <authorList>
            <consortium name="RefSeq"/>
        </authorList>
    </citation>
    <scope>IDENTIFICATION</scope>
    <source>
        <tissue evidence="9">Muscle</tissue>
    </source>
</reference>
<sequence>KIQVVQADKDSCSEPELSDKDSCSEPELSDKDSCSEPELSDKDFEHDVTEKTTKLGPETFRFTEDVEAEAVKQNEKYYIERPETVETYFYLWRLTHDPIYRDWGWETAQAIEKHCRVEGGYTGLKNVYLLDGPKDDVQQSYFLAETLKYLYLLFSDDSLLPLDHWVFNTEAHPFPIKQNAQST</sequence>
<keyword evidence="4 6" id="KW-0378">Hydrolase</keyword>
<dbReference type="InterPro" id="IPR012341">
    <property type="entry name" value="6hp_glycosidase-like_sf"/>
</dbReference>
<organism evidence="8 9">
    <name type="scientific">Limulus polyphemus</name>
    <name type="common">Atlantic horseshoe crab</name>
    <dbReference type="NCBI Taxonomy" id="6850"/>
    <lineage>
        <taxon>Eukaryota</taxon>
        <taxon>Metazoa</taxon>
        <taxon>Ecdysozoa</taxon>
        <taxon>Arthropoda</taxon>
        <taxon>Chelicerata</taxon>
        <taxon>Merostomata</taxon>
        <taxon>Xiphosura</taxon>
        <taxon>Limulidae</taxon>
        <taxon>Limulus</taxon>
    </lineage>
</organism>
<dbReference type="Proteomes" id="UP000694941">
    <property type="component" value="Unplaced"/>
</dbReference>
<protein>
    <recommendedName>
        <fullName evidence="6">alpha-1,2-Mannosidase</fullName>
        <ecNumber evidence="6">3.2.1.-</ecNumber>
    </recommendedName>
</protein>
<gene>
    <name evidence="9" type="primary">LOC106474754</name>
</gene>
<evidence type="ECO:0000313" key="8">
    <source>
        <dbReference type="Proteomes" id="UP000694941"/>
    </source>
</evidence>
<feature type="region of interest" description="Disordered" evidence="7">
    <location>
        <begin position="1"/>
        <end position="50"/>
    </location>
</feature>
<proteinExistence type="inferred from homology"/>